<sequence>MDPQNRTIGEFDSLDIFFTNRQPICPSRPTGEFKISSKLIALVEQHQFRGLEEEQPIDHIEKFEEICATRRCSGVSEDYLKCTLFSFSLVEKAYKWMRALPAGSITTWDEYKRAFLKNFYPKERLKWMRRRISEFRHEAHESFFEAVSRFKEYKRECPHHGFTEIALLNFFYQGVDEKFKMALNIASQGDFMTNTVAQANTLIDNLAASNKYSCLDYEKNVEHIKPSSDFSEILELKSMVAQFLKNQQRDAYQCENMGASHGKDKEECNGDNSHKQQGEVNYIDAREERLEAMMQQLMENQQHMMERQEQNAQEIENLEYKMANDYGHLNRKDDEIFAKLFDLTNHVKMLEVQVAQTAEGMKRQEGFLPSKTELNPRVCKVITTQNKDVVSPAPRDHSTLKNPLEWPEDDEPIYKGPHQRKLHKMEDPGQFVFPCTINGMDFIDSLCDTGAVNVMSKLIADELGIVDIKDSQTSLKFGNASTITPYGFAQDILVQVGGCLVPTDFHILEMNEEPLTPLVFGSSFLATVGANVDYPNQRVSFSRVKKRVFYPAVPTKSSYCITIRNGSRLSLDHGEEKEKPQNVSKQALYIRSYEVIKSVNSDHESCLRDKVSTVMPKECDADSSKEVFHLERRPRAPPKPAPSDTPWFRYIANYLAADHPPPQFFGYKKKKFLRDVRRYFWDEPYLYKHCSDGMFRRCIPEEEVPGVLFACHGSDYAGHFATNKTVAKILQAGFWWPTMFKDAHDFISKCDACQRQGNISKKNEMPQNFIQEVEVFDVWGIDFMGHFPSSYGNKYILVAVDYVSKWVEAIASATNNSKVVIKLFKSIIFPRFGIPRVVISDGGSHFINKVFESLLKKNGVRHKVATPYHPQTSGQVEISNREIKRILEKTVGMTRKDWSVKLDDALWAYRTAFKTPLGTTPFHLVYGKSCHLPVEIEYKAEWAVKKLNYDIKTAKEKRLI</sequence>
<dbReference type="InterPro" id="IPR041588">
    <property type="entry name" value="Integrase_H2C2"/>
</dbReference>
<keyword evidence="1" id="KW-0175">Coiled coil</keyword>
<dbReference type="Gene3D" id="1.10.340.70">
    <property type="match status" value="1"/>
</dbReference>
<organism evidence="4 5">
    <name type="scientific">Microthlaspi erraticum</name>
    <dbReference type="NCBI Taxonomy" id="1685480"/>
    <lineage>
        <taxon>Eukaryota</taxon>
        <taxon>Viridiplantae</taxon>
        <taxon>Streptophyta</taxon>
        <taxon>Embryophyta</taxon>
        <taxon>Tracheophyta</taxon>
        <taxon>Spermatophyta</taxon>
        <taxon>Magnoliopsida</taxon>
        <taxon>eudicotyledons</taxon>
        <taxon>Gunneridae</taxon>
        <taxon>Pentapetalae</taxon>
        <taxon>rosids</taxon>
        <taxon>malvids</taxon>
        <taxon>Brassicales</taxon>
        <taxon>Brassicaceae</taxon>
        <taxon>Coluteocarpeae</taxon>
        <taxon>Microthlaspi</taxon>
    </lineage>
</organism>
<proteinExistence type="predicted"/>
<dbReference type="Proteomes" id="UP000467841">
    <property type="component" value="Unassembled WGS sequence"/>
</dbReference>
<dbReference type="InterPro" id="IPR036397">
    <property type="entry name" value="RNaseH_sf"/>
</dbReference>
<dbReference type="EMBL" id="CACVBM020001277">
    <property type="protein sequence ID" value="CAA7043375.1"/>
    <property type="molecule type" value="Genomic_DNA"/>
</dbReference>
<dbReference type="Gene3D" id="3.30.420.10">
    <property type="entry name" value="Ribonuclease H-like superfamily/Ribonuclease H"/>
    <property type="match status" value="1"/>
</dbReference>
<protein>
    <recommendedName>
        <fullName evidence="3">Integrase catalytic domain-containing protein</fullName>
    </recommendedName>
</protein>
<evidence type="ECO:0000259" key="3">
    <source>
        <dbReference type="PROSITE" id="PS50994"/>
    </source>
</evidence>
<dbReference type="Gene3D" id="2.40.70.10">
    <property type="entry name" value="Acid Proteases"/>
    <property type="match status" value="1"/>
</dbReference>
<dbReference type="InterPro" id="IPR052160">
    <property type="entry name" value="Gypsy_RT_Integrase-like"/>
</dbReference>
<dbReference type="InterPro" id="IPR021109">
    <property type="entry name" value="Peptidase_aspartic_dom_sf"/>
</dbReference>
<dbReference type="SUPFAM" id="SSF53098">
    <property type="entry name" value="Ribonuclease H-like"/>
    <property type="match status" value="1"/>
</dbReference>
<name>A0A6D2K5L2_9BRAS</name>
<dbReference type="AlphaFoldDB" id="A0A6D2K5L2"/>
<accession>A0A6D2K5L2</accession>
<dbReference type="PROSITE" id="PS50994">
    <property type="entry name" value="INTEGRASE"/>
    <property type="match status" value="1"/>
</dbReference>
<feature type="coiled-coil region" evidence="1">
    <location>
        <begin position="287"/>
        <end position="318"/>
    </location>
</feature>
<evidence type="ECO:0000256" key="2">
    <source>
        <dbReference type="SAM" id="MobiDB-lite"/>
    </source>
</evidence>
<dbReference type="OrthoDB" id="1936645at2759"/>
<keyword evidence="5" id="KW-1185">Reference proteome</keyword>
<dbReference type="Pfam" id="PF03732">
    <property type="entry name" value="Retrotrans_gag"/>
    <property type="match status" value="1"/>
</dbReference>
<evidence type="ECO:0000256" key="1">
    <source>
        <dbReference type="SAM" id="Coils"/>
    </source>
</evidence>
<dbReference type="CDD" id="cd00303">
    <property type="entry name" value="retropepsin_like"/>
    <property type="match status" value="1"/>
</dbReference>
<feature type="region of interest" description="Disordered" evidence="2">
    <location>
        <begin position="389"/>
        <end position="411"/>
    </location>
</feature>
<evidence type="ECO:0000313" key="4">
    <source>
        <dbReference type="EMBL" id="CAA7043375.1"/>
    </source>
</evidence>
<reference evidence="4" key="1">
    <citation type="submission" date="2020-01" db="EMBL/GenBank/DDBJ databases">
        <authorList>
            <person name="Mishra B."/>
        </authorList>
    </citation>
    <scope>NUCLEOTIDE SEQUENCE [LARGE SCALE GENOMIC DNA]</scope>
</reference>
<dbReference type="InterPro" id="IPR012337">
    <property type="entry name" value="RNaseH-like_sf"/>
</dbReference>
<evidence type="ECO:0000313" key="5">
    <source>
        <dbReference type="Proteomes" id="UP000467841"/>
    </source>
</evidence>
<feature type="domain" description="Integrase catalytic" evidence="3">
    <location>
        <begin position="762"/>
        <end position="929"/>
    </location>
</feature>
<gene>
    <name evidence="4" type="ORF">MERR_LOCUS30610</name>
</gene>
<dbReference type="PANTHER" id="PTHR47266">
    <property type="entry name" value="ENDONUCLEASE-RELATED"/>
    <property type="match status" value="1"/>
</dbReference>
<dbReference type="GO" id="GO:0003676">
    <property type="term" value="F:nucleic acid binding"/>
    <property type="evidence" value="ECO:0007669"/>
    <property type="project" value="InterPro"/>
</dbReference>
<dbReference type="Pfam" id="PF17921">
    <property type="entry name" value="Integrase_H2C2"/>
    <property type="match status" value="1"/>
</dbReference>
<dbReference type="InterPro" id="IPR005162">
    <property type="entry name" value="Retrotrans_gag_dom"/>
</dbReference>
<dbReference type="Pfam" id="PF00665">
    <property type="entry name" value="rve"/>
    <property type="match status" value="1"/>
</dbReference>
<comment type="caution">
    <text evidence="4">The sequence shown here is derived from an EMBL/GenBank/DDBJ whole genome shotgun (WGS) entry which is preliminary data.</text>
</comment>
<dbReference type="FunFam" id="1.10.340.70:FF:000001">
    <property type="entry name" value="Retrovirus-related Pol polyprotein from transposon gypsy-like Protein"/>
    <property type="match status" value="1"/>
</dbReference>
<dbReference type="InterPro" id="IPR001584">
    <property type="entry name" value="Integrase_cat-core"/>
</dbReference>
<dbReference type="GO" id="GO:0015074">
    <property type="term" value="P:DNA integration"/>
    <property type="evidence" value="ECO:0007669"/>
    <property type="project" value="InterPro"/>
</dbReference>